<proteinExistence type="predicted"/>
<dbReference type="AlphaFoldDB" id="A0A0B0MMU2"/>
<dbReference type="Proteomes" id="UP000032142">
    <property type="component" value="Unassembled WGS sequence"/>
</dbReference>
<reference evidence="2" key="1">
    <citation type="submission" date="2014-09" db="EMBL/GenBank/DDBJ databases">
        <authorList>
            <person name="Mudge J."/>
            <person name="Ramaraj T."/>
            <person name="Lindquist I.E."/>
            <person name="Bharti A.K."/>
            <person name="Sundararajan A."/>
            <person name="Cameron C.T."/>
            <person name="Woodward J.E."/>
            <person name="May G.D."/>
            <person name="Brubaker C."/>
            <person name="Broadhvest J."/>
            <person name="Wilkins T.A."/>
        </authorList>
    </citation>
    <scope>NUCLEOTIDE SEQUENCE</scope>
    <source>
        <strain evidence="2">cv. AKA8401</strain>
    </source>
</reference>
<protein>
    <submittedName>
        <fullName evidence="1">Uncharacterized protein</fullName>
    </submittedName>
</protein>
<keyword evidence="2" id="KW-1185">Reference proteome</keyword>
<sequence>MSWSCGISQYTLQVWHGLAHNLVHGFVRPFQRAHRLVTRACG</sequence>
<evidence type="ECO:0000313" key="2">
    <source>
        <dbReference type="Proteomes" id="UP000032142"/>
    </source>
</evidence>
<name>A0A0B0MMU2_GOSAR</name>
<evidence type="ECO:0000313" key="1">
    <source>
        <dbReference type="EMBL" id="KHG03428.1"/>
    </source>
</evidence>
<organism evidence="1 2">
    <name type="scientific">Gossypium arboreum</name>
    <name type="common">Tree cotton</name>
    <name type="synonym">Gossypium nanking</name>
    <dbReference type="NCBI Taxonomy" id="29729"/>
    <lineage>
        <taxon>Eukaryota</taxon>
        <taxon>Viridiplantae</taxon>
        <taxon>Streptophyta</taxon>
        <taxon>Embryophyta</taxon>
        <taxon>Tracheophyta</taxon>
        <taxon>Spermatophyta</taxon>
        <taxon>Magnoliopsida</taxon>
        <taxon>eudicotyledons</taxon>
        <taxon>Gunneridae</taxon>
        <taxon>Pentapetalae</taxon>
        <taxon>rosids</taxon>
        <taxon>malvids</taxon>
        <taxon>Malvales</taxon>
        <taxon>Malvaceae</taxon>
        <taxon>Malvoideae</taxon>
        <taxon>Gossypium</taxon>
    </lineage>
</organism>
<gene>
    <name evidence="1" type="ORF">F383_27874</name>
</gene>
<dbReference type="EMBL" id="JRRC01355031">
    <property type="protein sequence ID" value="KHG03428.1"/>
    <property type="molecule type" value="Genomic_DNA"/>
</dbReference>
<comment type="caution">
    <text evidence="1">The sequence shown here is derived from an EMBL/GenBank/DDBJ whole genome shotgun (WGS) entry which is preliminary data.</text>
</comment>
<accession>A0A0B0MMU2</accession>